<evidence type="ECO:0000313" key="1">
    <source>
        <dbReference type="EMBL" id="WAI18936.1"/>
    </source>
</evidence>
<gene>
    <name evidence="1" type="ORF">OW720_02980</name>
</gene>
<proteinExistence type="predicted"/>
<dbReference type="EMBL" id="CP113406">
    <property type="protein sequence ID" value="WAI18936.1"/>
    <property type="molecule type" value="Genomic_DNA"/>
</dbReference>
<sequence length="41" mass="5037">MNRKNISKEKSTRFIEKNKNTNIVPPQPKEKWKYIQKLKHL</sequence>
<protein>
    <submittedName>
        <fullName evidence="1">Uncharacterized protein</fullName>
    </submittedName>
</protein>
<accession>A0AAJ5TXB5</accession>
<dbReference type="RefSeq" id="WP_261979319.1">
    <property type="nucleotide sequence ID" value="NZ_CP034882.1"/>
</dbReference>
<organism evidence="1 2">
    <name type="scientific">Buchnera aphidicola</name>
    <name type="common">Brevicoryne brassicae</name>
    <dbReference type="NCBI Taxonomy" id="911343"/>
    <lineage>
        <taxon>Bacteria</taxon>
        <taxon>Pseudomonadati</taxon>
        <taxon>Pseudomonadota</taxon>
        <taxon>Gammaproteobacteria</taxon>
        <taxon>Enterobacterales</taxon>
        <taxon>Erwiniaceae</taxon>
        <taxon>Buchnera</taxon>
    </lineage>
</organism>
<dbReference type="Proteomes" id="UP001163440">
    <property type="component" value="Chromosome"/>
</dbReference>
<reference evidence="1" key="1">
    <citation type="submission" date="2022-11" db="EMBL/GenBank/DDBJ databases">
        <title>The whole genome sequencing of pests is an important tool to study the evolution of the plant-insect interaction and insecticide resistance.</title>
        <authorList>
            <person name="Kananovich Y."/>
        </authorList>
    </citation>
    <scope>NUCLEOTIDE SEQUENCE</scope>
    <source>
        <strain evidence="1">BSU_Bre_2018</strain>
    </source>
</reference>
<name>A0AAJ5TXB5_9GAMM</name>
<dbReference type="AlphaFoldDB" id="A0AAJ5TXB5"/>
<evidence type="ECO:0000313" key="2">
    <source>
        <dbReference type="Proteomes" id="UP001163440"/>
    </source>
</evidence>